<dbReference type="Proteomes" id="UP000649617">
    <property type="component" value="Unassembled WGS sequence"/>
</dbReference>
<comment type="caution">
    <text evidence="2">The sequence shown here is derived from an EMBL/GenBank/DDBJ whole genome shotgun (WGS) entry which is preliminary data.</text>
</comment>
<gene>
    <name evidence="2" type="ORF">SPIL2461_LOCUS4089</name>
</gene>
<evidence type="ECO:0000313" key="2">
    <source>
        <dbReference type="EMBL" id="CAE7240201.1"/>
    </source>
</evidence>
<sequence length="119" mass="12736">MDEQGPDLRRNAAVPTQKAFSTAPRVLAMPRSAPLIAHLQGQGQESAQDSRVPEKEVRLHEDRSGNPFKMARSGYGGTGSGVSQGVIAGAEFTRGPLQPTWAAELADRRRAQLKSAGRS</sequence>
<name>A0A812LFB2_SYMPI</name>
<feature type="compositionally biased region" description="Basic and acidic residues" evidence="1">
    <location>
        <begin position="51"/>
        <end position="64"/>
    </location>
</feature>
<feature type="region of interest" description="Disordered" evidence="1">
    <location>
        <begin position="1"/>
        <end position="26"/>
    </location>
</feature>
<reference evidence="2" key="1">
    <citation type="submission" date="2021-02" db="EMBL/GenBank/DDBJ databases">
        <authorList>
            <person name="Dougan E. K."/>
            <person name="Rhodes N."/>
            <person name="Thang M."/>
            <person name="Chan C."/>
        </authorList>
    </citation>
    <scope>NUCLEOTIDE SEQUENCE</scope>
</reference>
<feature type="compositionally biased region" description="Basic and acidic residues" evidence="1">
    <location>
        <begin position="1"/>
        <end position="10"/>
    </location>
</feature>
<protein>
    <submittedName>
        <fullName evidence="2">Uncharacterized protein</fullName>
    </submittedName>
</protein>
<dbReference type="AlphaFoldDB" id="A0A812LFB2"/>
<accession>A0A812LFB2</accession>
<organism evidence="2 3">
    <name type="scientific">Symbiodinium pilosum</name>
    <name type="common">Dinoflagellate</name>
    <dbReference type="NCBI Taxonomy" id="2952"/>
    <lineage>
        <taxon>Eukaryota</taxon>
        <taxon>Sar</taxon>
        <taxon>Alveolata</taxon>
        <taxon>Dinophyceae</taxon>
        <taxon>Suessiales</taxon>
        <taxon>Symbiodiniaceae</taxon>
        <taxon>Symbiodinium</taxon>
    </lineage>
</organism>
<keyword evidence="3" id="KW-1185">Reference proteome</keyword>
<dbReference type="EMBL" id="CAJNIZ010005252">
    <property type="protein sequence ID" value="CAE7240201.1"/>
    <property type="molecule type" value="Genomic_DNA"/>
</dbReference>
<proteinExistence type="predicted"/>
<dbReference type="OrthoDB" id="427711at2759"/>
<evidence type="ECO:0000313" key="3">
    <source>
        <dbReference type="Proteomes" id="UP000649617"/>
    </source>
</evidence>
<evidence type="ECO:0000256" key="1">
    <source>
        <dbReference type="SAM" id="MobiDB-lite"/>
    </source>
</evidence>
<feature type="region of interest" description="Disordered" evidence="1">
    <location>
        <begin position="39"/>
        <end position="84"/>
    </location>
</feature>